<evidence type="ECO:0000313" key="1">
    <source>
        <dbReference type="EMBL" id="KAF9470267.1"/>
    </source>
</evidence>
<organism evidence="1 2">
    <name type="scientific">Pholiota conissans</name>
    <dbReference type="NCBI Taxonomy" id="109636"/>
    <lineage>
        <taxon>Eukaryota</taxon>
        <taxon>Fungi</taxon>
        <taxon>Dikarya</taxon>
        <taxon>Basidiomycota</taxon>
        <taxon>Agaricomycotina</taxon>
        <taxon>Agaricomycetes</taxon>
        <taxon>Agaricomycetidae</taxon>
        <taxon>Agaricales</taxon>
        <taxon>Agaricineae</taxon>
        <taxon>Strophariaceae</taxon>
        <taxon>Pholiota</taxon>
    </lineage>
</organism>
<sequence length="68" mass="7470">MGRSGRANQSDSSGILRNSNQRRLNVIDVGSPLPTLPSSLILAARYSPPLRDVAGFLFYHSRCFPPLQ</sequence>
<accession>A0A9P5YI05</accession>
<dbReference type="AlphaFoldDB" id="A0A9P5YI05"/>
<keyword evidence="2" id="KW-1185">Reference proteome</keyword>
<reference evidence="1" key="1">
    <citation type="submission" date="2020-11" db="EMBL/GenBank/DDBJ databases">
        <authorList>
            <consortium name="DOE Joint Genome Institute"/>
            <person name="Ahrendt S."/>
            <person name="Riley R."/>
            <person name="Andreopoulos W."/>
            <person name="Labutti K."/>
            <person name="Pangilinan J."/>
            <person name="Ruiz-Duenas F.J."/>
            <person name="Barrasa J.M."/>
            <person name="Sanchez-Garcia M."/>
            <person name="Camarero S."/>
            <person name="Miyauchi S."/>
            <person name="Serrano A."/>
            <person name="Linde D."/>
            <person name="Babiker R."/>
            <person name="Drula E."/>
            <person name="Ayuso-Fernandez I."/>
            <person name="Pacheco R."/>
            <person name="Padilla G."/>
            <person name="Ferreira P."/>
            <person name="Barriuso J."/>
            <person name="Kellner H."/>
            <person name="Castanera R."/>
            <person name="Alfaro M."/>
            <person name="Ramirez L."/>
            <person name="Pisabarro A.G."/>
            <person name="Kuo A."/>
            <person name="Tritt A."/>
            <person name="Lipzen A."/>
            <person name="He G."/>
            <person name="Yan M."/>
            <person name="Ng V."/>
            <person name="Cullen D."/>
            <person name="Martin F."/>
            <person name="Rosso M.-N."/>
            <person name="Henrissat B."/>
            <person name="Hibbett D."/>
            <person name="Martinez A.T."/>
            <person name="Grigoriev I.V."/>
        </authorList>
    </citation>
    <scope>NUCLEOTIDE SEQUENCE</scope>
    <source>
        <strain evidence="1">CIRM-BRFM 674</strain>
    </source>
</reference>
<comment type="caution">
    <text evidence="1">The sequence shown here is derived from an EMBL/GenBank/DDBJ whole genome shotgun (WGS) entry which is preliminary data.</text>
</comment>
<gene>
    <name evidence="1" type="ORF">BDN70DRAFT_730090</name>
</gene>
<dbReference type="Proteomes" id="UP000807469">
    <property type="component" value="Unassembled WGS sequence"/>
</dbReference>
<evidence type="ECO:0000313" key="2">
    <source>
        <dbReference type="Proteomes" id="UP000807469"/>
    </source>
</evidence>
<name>A0A9P5YI05_9AGAR</name>
<protein>
    <submittedName>
        <fullName evidence="1">Uncharacterized protein</fullName>
    </submittedName>
</protein>
<dbReference type="EMBL" id="MU156112">
    <property type="protein sequence ID" value="KAF9470267.1"/>
    <property type="molecule type" value="Genomic_DNA"/>
</dbReference>
<proteinExistence type="predicted"/>